<dbReference type="AlphaFoldDB" id="A0A1E3I9R5"/>
<accession>A0A1E3I9R5</accession>
<organism evidence="3 4">
    <name type="scientific">Cryptococcus amylolentus CBS 6039</name>
    <dbReference type="NCBI Taxonomy" id="1295533"/>
    <lineage>
        <taxon>Eukaryota</taxon>
        <taxon>Fungi</taxon>
        <taxon>Dikarya</taxon>
        <taxon>Basidiomycota</taxon>
        <taxon>Agaricomycotina</taxon>
        <taxon>Tremellomycetes</taxon>
        <taxon>Tremellales</taxon>
        <taxon>Cryptococcaceae</taxon>
        <taxon>Cryptococcus</taxon>
    </lineage>
</organism>
<dbReference type="GeneID" id="30151762"/>
<feature type="compositionally biased region" description="Low complexity" evidence="1">
    <location>
        <begin position="29"/>
        <end position="63"/>
    </location>
</feature>
<evidence type="ECO:0000313" key="3">
    <source>
        <dbReference type="EMBL" id="ODN84521.1"/>
    </source>
</evidence>
<feature type="domain" description="Myb/SANT-like" evidence="2">
    <location>
        <begin position="73"/>
        <end position="167"/>
    </location>
</feature>
<dbReference type="InterPro" id="IPR024752">
    <property type="entry name" value="Myb/SANT-like_dom"/>
</dbReference>
<proteinExistence type="predicted"/>
<reference evidence="3 4" key="1">
    <citation type="submission" date="2016-06" db="EMBL/GenBank/DDBJ databases">
        <title>Evolution of pathogenesis and genome organization in the Tremellales.</title>
        <authorList>
            <person name="Cuomo C."/>
            <person name="Litvintseva A."/>
            <person name="Heitman J."/>
            <person name="Chen Y."/>
            <person name="Sun S."/>
            <person name="Springer D."/>
            <person name="Dromer F."/>
            <person name="Young S."/>
            <person name="Zeng Q."/>
            <person name="Chapman S."/>
            <person name="Gujja S."/>
            <person name="Saif S."/>
            <person name="Birren B."/>
        </authorList>
    </citation>
    <scope>NUCLEOTIDE SEQUENCE [LARGE SCALE GENOMIC DNA]</scope>
    <source>
        <strain evidence="3 4">CBS 6039</strain>
    </source>
</reference>
<dbReference type="RefSeq" id="XP_018998324.1">
    <property type="nucleotide sequence ID" value="XM_019133619.1"/>
</dbReference>
<dbReference type="Pfam" id="PF12776">
    <property type="entry name" value="Myb_DNA-bind_3"/>
    <property type="match status" value="1"/>
</dbReference>
<dbReference type="Proteomes" id="UP000094065">
    <property type="component" value="Unassembled WGS sequence"/>
</dbReference>
<gene>
    <name evidence="3" type="ORF">L202_00453</name>
</gene>
<name>A0A1E3I9R5_9TREE</name>
<sequence>MSAPQHPPPSATKQQPATKKKKTKETKSPDVASVTPATASPTPGAPGTSGTPGVAAAASAAVAAEEEKRTQDWSNNETLVMLRELVDRRLAQGSYIKTWQKKTLDAVAAKIHQQVAGTVLRTDKSLRGKINTLRKDYKLIATLLNDFSGFGWNGELKCVYHEDDVWYRVSAKYRKFQVLRWPFYDLMLQLEEGGAEPTGEQVFDPLSDTEPVLSWSASERGKGVEQAVGAEQSEREVRAERVSKLLCERFRYC</sequence>
<evidence type="ECO:0000256" key="1">
    <source>
        <dbReference type="SAM" id="MobiDB-lite"/>
    </source>
</evidence>
<comment type="caution">
    <text evidence="3">The sequence shown here is derived from an EMBL/GenBank/DDBJ whole genome shotgun (WGS) entry which is preliminary data.</text>
</comment>
<dbReference type="OrthoDB" id="618098at2759"/>
<protein>
    <recommendedName>
        <fullName evidence="2">Myb/SANT-like domain-containing protein</fullName>
    </recommendedName>
</protein>
<feature type="compositionally biased region" description="Pro residues" evidence="1">
    <location>
        <begin position="1"/>
        <end position="10"/>
    </location>
</feature>
<dbReference type="PANTHER" id="PTHR47072">
    <property type="match status" value="1"/>
</dbReference>
<dbReference type="PANTHER" id="PTHR47072:SF4">
    <property type="entry name" value="MYB_SANT-LIKE DOMAIN-CONTAINING PROTEIN"/>
    <property type="match status" value="1"/>
</dbReference>
<dbReference type="EMBL" id="AWGJ01000001">
    <property type="protein sequence ID" value="ODN84521.1"/>
    <property type="molecule type" value="Genomic_DNA"/>
</dbReference>
<evidence type="ECO:0000259" key="2">
    <source>
        <dbReference type="Pfam" id="PF12776"/>
    </source>
</evidence>
<evidence type="ECO:0000313" key="4">
    <source>
        <dbReference type="Proteomes" id="UP000094065"/>
    </source>
</evidence>
<keyword evidence="4" id="KW-1185">Reference proteome</keyword>
<feature type="region of interest" description="Disordered" evidence="1">
    <location>
        <begin position="1"/>
        <end position="71"/>
    </location>
</feature>